<dbReference type="PROSITE" id="PS50005">
    <property type="entry name" value="TPR"/>
    <property type="match status" value="1"/>
</dbReference>
<evidence type="ECO:0000313" key="3">
    <source>
        <dbReference type="Proteomes" id="UP000192783"/>
    </source>
</evidence>
<dbReference type="STRING" id="1121390.SAMN02746041_00815"/>
<protein>
    <submittedName>
        <fullName evidence="2">Tetratricopeptide repeat-containing protein</fullName>
    </submittedName>
</protein>
<dbReference type="Gene3D" id="1.25.40.10">
    <property type="entry name" value="Tetratricopeptide repeat domain"/>
    <property type="match status" value="1"/>
</dbReference>
<keyword evidence="1" id="KW-0802">TPR repeat</keyword>
<feature type="repeat" description="TPR" evidence="1">
    <location>
        <begin position="159"/>
        <end position="192"/>
    </location>
</feature>
<organism evidence="2 3">
    <name type="scientific">Desulfacinum hydrothermale DSM 13146</name>
    <dbReference type="NCBI Taxonomy" id="1121390"/>
    <lineage>
        <taxon>Bacteria</taxon>
        <taxon>Pseudomonadati</taxon>
        <taxon>Thermodesulfobacteriota</taxon>
        <taxon>Syntrophobacteria</taxon>
        <taxon>Syntrophobacterales</taxon>
        <taxon>Syntrophobacteraceae</taxon>
        <taxon>Desulfacinum</taxon>
    </lineage>
</organism>
<dbReference type="EMBL" id="FWXF01000003">
    <property type="protein sequence ID" value="SMC20105.1"/>
    <property type="molecule type" value="Genomic_DNA"/>
</dbReference>
<dbReference type="Proteomes" id="UP000192783">
    <property type="component" value="Unassembled WGS sequence"/>
</dbReference>
<dbReference type="SUPFAM" id="SSF48452">
    <property type="entry name" value="TPR-like"/>
    <property type="match status" value="1"/>
</dbReference>
<proteinExistence type="predicted"/>
<gene>
    <name evidence="2" type="ORF">SAMN02746041_00815</name>
</gene>
<evidence type="ECO:0000313" key="2">
    <source>
        <dbReference type="EMBL" id="SMC20105.1"/>
    </source>
</evidence>
<dbReference type="InterPro" id="IPR011990">
    <property type="entry name" value="TPR-like_helical_dom_sf"/>
</dbReference>
<evidence type="ECO:0000256" key="1">
    <source>
        <dbReference type="PROSITE-ProRule" id="PRU00339"/>
    </source>
</evidence>
<dbReference type="RefSeq" id="WP_084056542.1">
    <property type="nucleotide sequence ID" value="NZ_FWXF01000003.1"/>
</dbReference>
<dbReference type="Pfam" id="PF14559">
    <property type="entry name" value="TPR_19"/>
    <property type="match status" value="1"/>
</dbReference>
<dbReference type="InterPro" id="IPR019734">
    <property type="entry name" value="TPR_rpt"/>
</dbReference>
<name>A0A1W1X7Z8_9BACT</name>
<dbReference type="AlphaFoldDB" id="A0A1W1X7Z8"/>
<reference evidence="2 3" key="1">
    <citation type="submission" date="2017-04" db="EMBL/GenBank/DDBJ databases">
        <authorList>
            <person name="Afonso C.L."/>
            <person name="Miller P.J."/>
            <person name="Scott M.A."/>
            <person name="Spackman E."/>
            <person name="Goraichik I."/>
            <person name="Dimitrov K.M."/>
            <person name="Suarez D.L."/>
            <person name="Swayne D.E."/>
        </authorList>
    </citation>
    <scope>NUCLEOTIDE SEQUENCE [LARGE SCALE GENOMIC DNA]</scope>
    <source>
        <strain evidence="2 3">DSM 13146</strain>
    </source>
</reference>
<accession>A0A1W1X7Z8</accession>
<dbReference type="OrthoDB" id="5439531at2"/>
<keyword evidence="3" id="KW-1185">Reference proteome</keyword>
<sequence>MRGRQQVAPAPRSGRGKRALSILRCQVLLLLLACLLGTGTMRPGLTWSAQLYRGTPKQQDQILARILSREGRLEEALRLYQHLRKAYPEDQDIWADYAETLINARLYDRAWKELIALFEKNPRNPRTVRLMARLHQEQERYGTAAAWLEKLLRTGRGDPGLWADYAWIQQAAGDWANALDAFCRVLEMDPENVTALQAVHDILREHRPRLETKYRSYFQAEETRTDTFALEYRRHLDHKTTWRIQAMDTWVERPAGPAGPAIDEDIRQVRTWIAYRWNADMELWAQVGYHTGADDRLEWGAGLRFSGPWRTRSTLLLEDGLPWTDPADAAPRGGWSRRMQAVVDWNPDTPWFLSLTGEYEAFHLDDSQAYGNQRTLTVLGGRRLWETPDVTVGYSFTRSLFDYEEGVERDIAMIPSEAIHALFARAEFRPCRYLRLSLDAAVRRHAIRALDSYMLLPALELRLGNRISATASYEYSSESSTASGGITRTLEFRLRIIF</sequence>